<reference evidence="10 11" key="1">
    <citation type="submission" date="2019-02" db="EMBL/GenBank/DDBJ databases">
        <title>Deep-cultivation of Planctomycetes and their phenomic and genomic characterization uncovers novel biology.</title>
        <authorList>
            <person name="Wiegand S."/>
            <person name="Jogler M."/>
            <person name="Boedeker C."/>
            <person name="Pinto D."/>
            <person name="Vollmers J."/>
            <person name="Rivas-Marin E."/>
            <person name="Kohn T."/>
            <person name="Peeters S.H."/>
            <person name="Heuer A."/>
            <person name="Rast P."/>
            <person name="Oberbeckmann S."/>
            <person name="Bunk B."/>
            <person name="Jeske O."/>
            <person name="Meyerdierks A."/>
            <person name="Storesund J.E."/>
            <person name="Kallscheuer N."/>
            <person name="Luecker S."/>
            <person name="Lage O.M."/>
            <person name="Pohl T."/>
            <person name="Merkel B.J."/>
            <person name="Hornburger P."/>
            <person name="Mueller R.-W."/>
            <person name="Bruemmer F."/>
            <person name="Labrenz M."/>
            <person name="Spormann A.M."/>
            <person name="Op den Camp H."/>
            <person name="Overmann J."/>
            <person name="Amann R."/>
            <person name="Jetten M.S.M."/>
            <person name="Mascher T."/>
            <person name="Medema M.H."/>
            <person name="Devos D.P."/>
            <person name="Kaster A.-K."/>
            <person name="Ovreas L."/>
            <person name="Rohde M."/>
            <person name="Galperin M.Y."/>
            <person name="Jogler C."/>
        </authorList>
    </citation>
    <scope>NUCLEOTIDE SEQUENCE [LARGE SCALE GENOMIC DNA]</scope>
    <source>
        <strain evidence="10 11">SV_7m_r</strain>
    </source>
</reference>
<dbReference type="HAMAP" id="MF_00335">
    <property type="entry name" value="RNase_Y"/>
    <property type="match status" value="1"/>
</dbReference>
<evidence type="ECO:0000256" key="2">
    <source>
        <dbReference type="ARBA" id="ARBA00022759"/>
    </source>
</evidence>
<dbReference type="GO" id="GO:0006402">
    <property type="term" value="P:mRNA catabolic process"/>
    <property type="evidence" value="ECO:0007669"/>
    <property type="project" value="UniProtKB-UniRule"/>
</dbReference>
<keyword evidence="5" id="KW-1133">Transmembrane helix</keyword>
<dbReference type="NCBIfam" id="TIGR00277">
    <property type="entry name" value="HDIG"/>
    <property type="match status" value="1"/>
</dbReference>
<dbReference type="EMBL" id="CP036272">
    <property type="protein sequence ID" value="QDT58453.1"/>
    <property type="molecule type" value="Genomic_DNA"/>
</dbReference>
<evidence type="ECO:0000256" key="8">
    <source>
        <dbReference type="SAM" id="MobiDB-lite"/>
    </source>
</evidence>
<sequence length="549" mass="61898">MSVTPIVIQSLSWLYCSATIFAQRQAIYNAIVGNLFLFFICSVLAGAVLMMGYQRWKLSVYKIRLAEQAEELMRQADREAEALKTQLLLDAKEQALEIKTKGESEIAELRRVQANREKNLDRRSEQLDLQESDLRKQQRGTETVQQRLDDRQSELNQEHEQLAEMKSQQQKLLESIAGLSREEASQQLMQSLEEELKHERGKLILRTKKQTTEAAKEQSREIILTALHRYASAFTAESTTSTIDVPNDEMKGRIIGREGRNIRAFEKATGIDLIIDDTPGVVIVSGFDPVRREIARRSMIALIADGRIHPSKIEEVVTESQVEISELILQKGREAANEVNISGLHDRVIEMLGRLHFRTSYSQNVLRHSIEVAFLSGMIAEMLGLNGDLARRCGLLHDIGKAADHELEGGHPKIGADLLQRHSESPEVVHAAFGHHDEVVTEHPYTMIVATADACSAGRPGARRESLERYIKRMEELETIAKRFQGVREAYAISAGREMRVIVDSNHTSDEQAAIICQDIAKTFEAELLYPGEIKVIVLRETVFTETAK</sequence>
<organism evidence="10 11">
    <name type="scientific">Stieleria bergensis</name>
    <dbReference type="NCBI Taxonomy" id="2528025"/>
    <lineage>
        <taxon>Bacteria</taxon>
        <taxon>Pseudomonadati</taxon>
        <taxon>Planctomycetota</taxon>
        <taxon>Planctomycetia</taxon>
        <taxon>Pirellulales</taxon>
        <taxon>Pirellulaceae</taxon>
        <taxon>Stieleria</taxon>
    </lineage>
</organism>
<dbReference type="SMART" id="SM00322">
    <property type="entry name" value="KH"/>
    <property type="match status" value="1"/>
</dbReference>
<feature type="compositionally biased region" description="Basic and acidic residues" evidence="8">
    <location>
        <begin position="120"/>
        <end position="136"/>
    </location>
</feature>
<proteinExistence type="inferred from homology"/>
<feature type="region of interest" description="Disordered" evidence="8">
    <location>
        <begin position="120"/>
        <end position="143"/>
    </location>
</feature>
<dbReference type="PANTHER" id="PTHR12826">
    <property type="entry name" value="RIBONUCLEASE Y"/>
    <property type="match status" value="1"/>
</dbReference>
<dbReference type="InterPro" id="IPR006674">
    <property type="entry name" value="HD_domain"/>
</dbReference>
<feature type="transmembrane region" description="Helical" evidence="5">
    <location>
        <begin position="32"/>
        <end position="53"/>
    </location>
</feature>
<dbReference type="GO" id="GO:0016787">
    <property type="term" value="F:hydrolase activity"/>
    <property type="evidence" value="ECO:0007669"/>
    <property type="project" value="UniProtKB-KW"/>
</dbReference>
<name>A0A517SQT0_9BACT</name>
<feature type="domain" description="HD" evidence="9">
    <location>
        <begin position="365"/>
        <end position="458"/>
    </location>
</feature>
<keyword evidence="3 5" id="KW-0378">Hydrolase</keyword>
<dbReference type="Pfam" id="PF00013">
    <property type="entry name" value="KH_1"/>
    <property type="match status" value="1"/>
</dbReference>
<dbReference type="InterPro" id="IPR003607">
    <property type="entry name" value="HD/PDEase_dom"/>
</dbReference>
<dbReference type="Proteomes" id="UP000315003">
    <property type="component" value="Chromosome"/>
</dbReference>
<keyword evidence="5" id="KW-1003">Cell membrane</keyword>
<keyword evidence="2 5" id="KW-0255">Endonuclease</keyword>
<feature type="coiled-coil region" evidence="7">
    <location>
        <begin position="145"/>
        <end position="202"/>
    </location>
</feature>
<dbReference type="Pfam" id="PF01966">
    <property type="entry name" value="HD"/>
    <property type="match status" value="1"/>
</dbReference>
<keyword evidence="4 5" id="KW-0694">RNA-binding</keyword>
<evidence type="ECO:0000256" key="6">
    <source>
        <dbReference type="NCBIfam" id="TIGR03319"/>
    </source>
</evidence>
<evidence type="ECO:0000256" key="3">
    <source>
        <dbReference type="ARBA" id="ARBA00022801"/>
    </source>
</evidence>
<dbReference type="NCBIfam" id="TIGR03319">
    <property type="entry name" value="RNase_Y"/>
    <property type="match status" value="1"/>
</dbReference>
<comment type="subcellular location">
    <subcellularLocation>
        <location evidence="5">Cell membrane</location>
        <topology evidence="5">Single-pass membrane protein</topology>
    </subcellularLocation>
</comment>
<evidence type="ECO:0000256" key="4">
    <source>
        <dbReference type="ARBA" id="ARBA00022884"/>
    </source>
</evidence>
<evidence type="ECO:0000313" key="10">
    <source>
        <dbReference type="EMBL" id="QDT58453.1"/>
    </source>
</evidence>
<dbReference type="CDD" id="cd22431">
    <property type="entry name" value="KH-I_RNaseY"/>
    <property type="match status" value="1"/>
</dbReference>
<keyword evidence="7" id="KW-0175">Coiled coil</keyword>
<dbReference type="PANTHER" id="PTHR12826:SF15">
    <property type="entry name" value="RIBONUCLEASE Y"/>
    <property type="match status" value="1"/>
</dbReference>
<evidence type="ECO:0000259" key="9">
    <source>
        <dbReference type="PROSITE" id="PS51831"/>
    </source>
</evidence>
<dbReference type="InterPro" id="IPR004088">
    <property type="entry name" value="KH_dom_type_1"/>
</dbReference>
<dbReference type="GO" id="GO:0005886">
    <property type="term" value="C:plasma membrane"/>
    <property type="evidence" value="ECO:0007669"/>
    <property type="project" value="UniProtKB-SubCell"/>
</dbReference>
<keyword evidence="11" id="KW-1185">Reference proteome</keyword>
<evidence type="ECO:0000256" key="5">
    <source>
        <dbReference type="HAMAP-Rule" id="MF_00335"/>
    </source>
</evidence>
<protein>
    <recommendedName>
        <fullName evidence="5 6">Ribonuclease Y</fullName>
        <shortName evidence="5">RNase Y</shortName>
        <ecNumber evidence="5 6">3.1.-.-</ecNumber>
    </recommendedName>
</protein>
<dbReference type="SUPFAM" id="SSF54791">
    <property type="entry name" value="Eukaryotic type KH-domain (KH-domain type I)"/>
    <property type="match status" value="1"/>
</dbReference>
<dbReference type="EC" id="3.1.-.-" evidence="5 6"/>
<comment type="similarity">
    <text evidence="5">Belongs to the RNase Y family.</text>
</comment>
<dbReference type="Pfam" id="PF12072">
    <property type="entry name" value="RNase_Y_N"/>
    <property type="match status" value="1"/>
</dbReference>
<dbReference type="InterPro" id="IPR006675">
    <property type="entry name" value="HDIG_dom"/>
</dbReference>
<gene>
    <name evidence="5 10" type="primary">rny</name>
    <name evidence="10" type="ORF">SV7mr_09460</name>
</gene>
<comment type="function">
    <text evidence="5">Endoribonuclease that initiates mRNA decay.</text>
</comment>
<dbReference type="AlphaFoldDB" id="A0A517SQT0"/>
<dbReference type="PROSITE" id="PS50084">
    <property type="entry name" value="KH_TYPE_1"/>
    <property type="match status" value="1"/>
</dbReference>
<dbReference type="InterPro" id="IPR022711">
    <property type="entry name" value="RNase_Y_N"/>
</dbReference>
<dbReference type="FunFam" id="1.10.3210.10:FF:000022">
    <property type="entry name" value="Ribonuclease Y"/>
    <property type="match status" value="1"/>
</dbReference>
<evidence type="ECO:0000256" key="1">
    <source>
        <dbReference type="ARBA" id="ARBA00022722"/>
    </source>
</evidence>
<dbReference type="CDD" id="cd00077">
    <property type="entry name" value="HDc"/>
    <property type="match status" value="1"/>
</dbReference>
<dbReference type="InterPro" id="IPR036612">
    <property type="entry name" value="KH_dom_type_1_sf"/>
</dbReference>
<dbReference type="Gene3D" id="3.30.1370.10">
    <property type="entry name" value="K Homology domain, type 1"/>
    <property type="match status" value="1"/>
</dbReference>
<dbReference type="SMART" id="SM00471">
    <property type="entry name" value="HDc"/>
    <property type="match status" value="1"/>
</dbReference>
<keyword evidence="1 5" id="KW-0540">Nuclease</keyword>
<dbReference type="InterPro" id="IPR004087">
    <property type="entry name" value="KH_dom"/>
</dbReference>
<dbReference type="GO" id="GO:0003723">
    <property type="term" value="F:RNA binding"/>
    <property type="evidence" value="ECO:0007669"/>
    <property type="project" value="UniProtKB-UniRule"/>
</dbReference>
<keyword evidence="5" id="KW-0472">Membrane</keyword>
<keyword evidence="5" id="KW-0812">Transmembrane</keyword>
<dbReference type="Gene3D" id="1.10.3210.10">
    <property type="entry name" value="Hypothetical protein af1432"/>
    <property type="match status" value="1"/>
</dbReference>
<dbReference type="SUPFAM" id="SSF109604">
    <property type="entry name" value="HD-domain/PDEase-like"/>
    <property type="match status" value="1"/>
</dbReference>
<dbReference type="GO" id="GO:0004521">
    <property type="term" value="F:RNA endonuclease activity"/>
    <property type="evidence" value="ECO:0007669"/>
    <property type="project" value="UniProtKB-UniRule"/>
</dbReference>
<evidence type="ECO:0000256" key="7">
    <source>
        <dbReference type="SAM" id="Coils"/>
    </source>
</evidence>
<dbReference type="InterPro" id="IPR017705">
    <property type="entry name" value="Ribonuclease_Y"/>
</dbReference>
<accession>A0A517SQT0</accession>
<dbReference type="PROSITE" id="PS51831">
    <property type="entry name" value="HD"/>
    <property type="match status" value="1"/>
</dbReference>
<evidence type="ECO:0000313" key="11">
    <source>
        <dbReference type="Proteomes" id="UP000315003"/>
    </source>
</evidence>